<evidence type="ECO:0000313" key="2">
    <source>
        <dbReference type="Proteomes" id="UP001341281"/>
    </source>
</evidence>
<dbReference type="AlphaFoldDB" id="A0AAQ3WRY4"/>
<name>A0AAQ3WRY4_PASNO</name>
<gene>
    <name evidence="1" type="ORF">U9M48_020160</name>
</gene>
<protein>
    <submittedName>
        <fullName evidence="1">Uncharacterized protein</fullName>
    </submittedName>
</protein>
<reference evidence="1 2" key="1">
    <citation type="submission" date="2024-02" db="EMBL/GenBank/DDBJ databases">
        <title>High-quality chromosome-scale genome assembly of Pensacola bahiagrass (Paspalum notatum Flugge var. saurae).</title>
        <authorList>
            <person name="Vega J.M."/>
            <person name="Podio M."/>
            <person name="Orjuela J."/>
            <person name="Siena L.A."/>
            <person name="Pessino S.C."/>
            <person name="Combes M.C."/>
            <person name="Mariac C."/>
            <person name="Albertini E."/>
            <person name="Pupilli F."/>
            <person name="Ortiz J.P.A."/>
            <person name="Leblanc O."/>
        </authorList>
    </citation>
    <scope>NUCLEOTIDE SEQUENCE [LARGE SCALE GENOMIC DNA]</scope>
    <source>
        <strain evidence="1">R1</strain>
        <tissue evidence="1">Leaf</tissue>
    </source>
</reference>
<keyword evidence="2" id="KW-1185">Reference proteome</keyword>
<dbReference type="Proteomes" id="UP001341281">
    <property type="component" value="Chromosome 04"/>
</dbReference>
<sequence length="198" mass="22478">ALFTLDGDEDDSSLRRRAILAAAPSFRNHKRVGEHHQLDILAGRTRAATTIVRDPQTSSPDQLPQQEELSAALCFCFFPDQIVTMSWVHFVSALMLLRSSSCYESSFSPFISSIALYTVIVYEALRNRLAHREKFEIKLMIAEIIGVLERLDDILGVWSSFEHDLLLYIWVLSNTSRIKIKLPSTYMEAHASYSILQG</sequence>
<evidence type="ECO:0000313" key="1">
    <source>
        <dbReference type="EMBL" id="WVZ71590.1"/>
    </source>
</evidence>
<accession>A0AAQ3WRY4</accession>
<feature type="non-terminal residue" evidence="1">
    <location>
        <position position="198"/>
    </location>
</feature>
<organism evidence="1 2">
    <name type="scientific">Paspalum notatum var. saurae</name>
    <dbReference type="NCBI Taxonomy" id="547442"/>
    <lineage>
        <taxon>Eukaryota</taxon>
        <taxon>Viridiplantae</taxon>
        <taxon>Streptophyta</taxon>
        <taxon>Embryophyta</taxon>
        <taxon>Tracheophyta</taxon>
        <taxon>Spermatophyta</taxon>
        <taxon>Magnoliopsida</taxon>
        <taxon>Liliopsida</taxon>
        <taxon>Poales</taxon>
        <taxon>Poaceae</taxon>
        <taxon>PACMAD clade</taxon>
        <taxon>Panicoideae</taxon>
        <taxon>Andropogonodae</taxon>
        <taxon>Paspaleae</taxon>
        <taxon>Paspalinae</taxon>
        <taxon>Paspalum</taxon>
    </lineage>
</organism>
<dbReference type="EMBL" id="CP144748">
    <property type="protein sequence ID" value="WVZ71590.1"/>
    <property type="molecule type" value="Genomic_DNA"/>
</dbReference>
<proteinExistence type="predicted"/>